<comment type="caution">
    <text evidence="1">The sequence shown here is derived from an EMBL/GenBank/DDBJ whole genome shotgun (WGS) entry which is preliminary data.</text>
</comment>
<keyword evidence="2" id="KW-1185">Reference proteome</keyword>
<gene>
    <name evidence="1" type="ORF">R1flu_016749</name>
</gene>
<dbReference type="Proteomes" id="UP001605036">
    <property type="component" value="Unassembled WGS sequence"/>
</dbReference>
<organism evidence="1 2">
    <name type="scientific">Riccia fluitans</name>
    <dbReference type="NCBI Taxonomy" id="41844"/>
    <lineage>
        <taxon>Eukaryota</taxon>
        <taxon>Viridiplantae</taxon>
        <taxon>Streptophyta</taxon>
        <taxon>Embryophyta</taxon>
        <taxon>Marchantiophyta</taxon>
        <taxon>Marchantiopsida</taxon>
        <taxon>Marchantiidae</taxon>
        <taxon>Marchantiales</taxon>
        <taxon>Ricciaceae</taxon>
        <taxon>Riccia</taxon>
    </lineage>
</organism>
<accession>A0ABD1YN99</accession>
<protein>
    <submittedName>
        <fullName evidence="1">Uncharacterized protein</fullName>
    </submittedName>
</protein>
<evidence type="ECO:0000313" key="1">
    <source>
        <dbReference type="EMBL" id="KAL2632063.1"/>
    </source>
</evidence>
<name>A0ABD1YN99_9MARC</name>
<dbReference type="EMBL" id="JBHFFA010000004">
    <property type="protein sequence ID" value="KAL2632063.1"/>
    <property type="molecule type" value="Genomic_DNA"/>
</dbReference>
<sequence>MLTKDLPSCTGHTRLYCVPIFQLSSVESFEKSIEIWFVLFPVCFLCSIEGAVIRHACTPSGTIICLTLLARYDANRDLVDAIIDKLQRAEATGEGVLEVYLLGSGAWRSVKVNISLLVPLQPNFGVFASVASSSMSGVQP</sequence>
<reference evidence="1 2" key="1">
    <citation type="submission" date="2024-09" db="EMBL/GenBank/DDBJ databases">
        <title>Chromosome-scale assembly of Riccia fluitans.</title>
        <authorList>
            <person name="Paukszto L."/>
            <person name="Sawicki J."/>
            <person name="Karawczyk K."/>
            <person name="Piernik-Szablinska J."/>
            <person name="Szczecinska M."/>
            <person name="Mazdziarz M."/>
        </authorList>
    </citation>
    <scope>NUCLEOTIDE SEQUENCE [LARGE SCALE GENOMIC DNA]</scope>
    <source>
        <strain evidence="1">Rf_01</strain>
        <tissue evidence="1">Aerial parts of the thallus</tissue>
    </source>
</reference>
<evidence type="ECO:0000313" key="2">
    <source>
        <dbReference type="Proteomes" id="UP001605036"/>
    </source>
</evidence>
<dbReference type="AlphaFoldDB" id="A0ABD1YN99"/>
<proteinExistence type="predicted"/>